<comment type="caution">
    <text evidence="1">The sequence shown here is derived from an EMBL/GenBank/DDBJ whole genome shotgun (WGS) entry which is preliminary data.</text>
</comment>
<evidence type="ECO:0000313" key="1">
    <source>
        <dbReference type="EMBL" id="MCC9640976.1"/>
    </source>
</evidence>
<dbReference type="NCBIfam" id="TIGR02574">
    <property type="entry name" value="stabl_TIGR02574"/>
    <property type="match status" value="1"/>
</dbReference>
<organism evidence="1 2">
    <name type="scientific">Rhodopirellula halodulae</name>
    <dbReference type="NCBI Taxonomy" id="2894198"/>
    <lineage>
        <taxon>Bacteria</taxon>
        <taxon>Pseudomonadati</taxon>
        <taxon>Planctomycetota</taxon>
        <taxon>Planctomycetia</taxon>
        <taxon>Pirellulales</taxon>
        <taxon>Pirellulaceae</taxon>
        <taxon>Rhodopirellula</taxon>
    </lineage>
</organism>
<accession>A0ABS8NEU8</accession>
<sequence length="74" mass="8525">MDIYTDSIRDLAPAEKLRLVEQIWDDLAAEDAPIPLPDWAITEAARRRDEMLANPELGSTHDEVWKRINESRHG</sequence>
<dbReference type="InterPro" id="IPR013406">
    <property type="entry name" value="CHP02574_addiction_mod"/>
</dbReference>
<dbReference type="EMBL" id="JAJKFW010000003">
    <property type="protein sequence ID" value="MCC9640976.1"/>
    <property type="molecule type" value="Genomic_DNA"/>
</dbReference>
<dbReference type="RefSeq" id="WP_230270775.1">
    <property type="nucleotide sequence ID" value="NZ_JAJKFW010000003.1"/>
</dbReference>
<evidence type="ECO:0000313" key="2">
    <source>
        <dbReference type="Proteomes" id="UP001430306"/>
    </source>
</evidence>
<protein>
    <submittedName>
        <fullName evidence="1">Addiction module protein</fullName>
    </submittedName>
</protein>
<name>A0ABS8NEU8_9BACT</name>
<dbReference type="Pfam" id="PF09720">
    <property type="entry name" value="Unstab_antitox"/>
    <property type="match status" value="1"/>
</dbReference>
<gene>
    <name evidence="1" type="ORF">LOC71_01730</name>
</gene>
<dbReference type="Proteomes" id="UP001430306">
    <property type="component" value="Unassembled WGS sequence"/>
</dbReference>
<proteinExistence type="predicted"/>
<keyword evidence="2" id="KW-1185">Reference proteome</keyword>
<reference evidence="1" key="1">
    <citation type="submission" date="2021-11" db="EMBL/GenBank/DDBJ databases">
        <title>Genome sequence.</title>
        <authorList>
            <person name="Sun Q."/>
        </authorList>
    </citation>
    <scope>NUCLEOTIDE SEQUENCE</scope>
    <source>
        <strain evidence="1">JC740</strain>
    </source>
</reference>